<feature type="region of interest" description="Disordered" evidence="1">
    <location>
        <begin position="41"/>
        <end position="61"/>
    </location>
</feature>
<sequence>MDGLSEWVTTRQAELARLDDQPAYVDAFGESVTIPVDEEAEYDDEFMSQSGGGPDDDDGSA</sequence>
<reference evidence="2 3" key="1">
    <citation type="journal article" date="2019" name="Int. J. Syst. Evol. Microbiol.">
        <title>The Global Catalogue of Microorganisms (GCM) 10K type strain sequencing project: providing services to taxonomists for standard genome sequencing and annotation.</title>
        <authorList>
            <consortium name="The Broad Institute Genomics Platform"/>
            <consortium name="The Broad Institute Genome Sequencing Center for Infectious Disease"/>
            <person name="Wu L."/>
            <person name="Ma J."/>
        </authorList>
    </citation>
    <scope>NUCLEOTIDE SEQUENCE [LARGE SCALE GENOMIC DNA]</scope>
    <source>
        <strain evidence="2 3">JCM 16331</strain>
    </source>
</reference>
<proteinExistence type="predicted"/>
<organism evidence="2 3">
    <name type="scientific">Halarchaeum nitratireducens</name>
    <dbReference type="NCBI Taxonomy" id="489913"/>
    <lineage>
        <taxon>Archaea</taxon>
        <taxon>Methanobacteriati</taxon>
        <taxon>Methanobacteriota</taxon>
        <taxon>Stenosarchaea group</taxon>
        <taxon>Halobacteria</taxon>
        <taxon>Halobacteriales</taxon>
        <taxon>Halobacteriaceae</taxon>
    </lineage>
</organism>
<evidence type="ECO:0000256" key="1">
    <source>
        <dbReference type="SAM" id="MobiDB-lite"/>
    </source>
</evidence>
<name>A0A830G9K2_9EURY</name>
<dbReference type="EMBL" id="BMOQ01000002">
    <property type="protein sequence ID" value="GGN10315.1"/>
    <property type="molecule type" value="Genomic_DNA"/>
</dbReference>
<gene>
    <name evidence="2" type="ORF">GCM10009021_07650</name>
</gene>
<accession>A0A830G9K2</accession>
<protein>
    <submittedName>
        <fullName evidence="2">Uncharacterized protein</fullName>
    </submittedName>
</protein>
<dbReference type="AlphaFoldDB" id="A0A830G9K2"/>
<evidence type="ECO:0000313" key="2">
    <source>
        <dbReference type="EMBL" id="GGN10315.1"/>
    </source>
</evidence>
<evidence type="ECO:0000313" key="3">
    <source>
        <dbReference type="Proteomes" id="UP000608850"/>
    </source>
</evidence>
<comment type="caution">
    <text evidence="2">The sequence shown here is derived from an EMBL/GenBank/DDBJ whole genome shotgun (WGS) entry which is preliminary data.</text>
</comment>
<dbReference type="Proteomes" id="UP000608850">
    <property type="component" value="Unassembled WGS sequence"/>
</dbReference>
<keyword evidence="3" id="KW-1185">Reference proteome</keyword>